<dbReference type="InterPro" id="IPR043128">
    <property type="entry name" value="Rev_trsase/Diguanyl_cyclase"/>
</dbReference>
<dbReference type="InterPro" id="IPR050469">
    <property type="entry name" value="Diguanylate_Cyclase"/>
</dbReference>
<dbReference type="SMART" id="SM00267">
    <property type="entry name" value="GGDEF"/>
    <property type="match status" value="1"/>
</dbReference>
<sequence>MLSSKEFNLPPENPSKEVSPEEFANLRMENERLRVENEELKHDRLTGLLDYRQFYKELFRISAEKENFSVVMIDLNYLNYFNALGRGHKGGDEALKKLVQVFQETAGNFIPYRCSRGDEFSLIVQGTGKEAQEILTQIKNRLAQREVEGAELPLAISSSLATKEEAIQEIRHLPAEEKTSKSEEQLLAETIADLADKRSLAVKRENHREMLLGFCRQDMEKFNQFSGYLIKGADMTIDDLQKMKAENSEKDI</sequence>
<dbReference type="PROSITE" id="PS50887">
    <property type="entry name" value="GGDEF"/>
    <property type="match status" value="1"/>
</dbReference>
<proteinExistence type="predicted"/>
<dbReference type="EMBL" id="PFNM01000027">
    <property type="protein sequence ID" value="PIZ44972.1"/>
    <property type="molecule type" value="Genomic_DNA"/>
</dbReference>
<dbReference type="GO" id="GO:0052621">
    <property type="term" value="F:diguanylate cyclase activity"/>
    <property type="evidence" value="ECO:0007669"/>
    <property type="project" value="TreeGrafter"/>
</dbReference>
<dbReference type="Pfam" id="PF00990">
    <property type="entry name" value="GGDEF"/>
    <property type="match status" value="1"/>
</dbReference>
<evidence type="ECO:0000313" key="3">
    <source>
        <dbReference type="Proteomes" id="UP000230553"/>
    </source>
</evidence>
<reference evidence="3" key="1">
    <citation type="submission" date="2017-09" db="EMBL/GenBank/DDBJ databases">
        <title>Depth-based differentiation of microbial function through sediment-hosted aquifers and enrichment of novel symbionts in the deep terrestrial subsurface.</title>
        <authorList>
            <person name="Probst A.J."/>
            <person name="Ladd B."/>
            <person name="Jarett J.K."/>
            <person name="Geller-Mcgrath D.E."/>
            <person name="Sieber C.M.K."/>
            <person name="Emerson J.B."/>
            <person name="Anantharaman K."/>
            <person name="Thomas B.C."/>
            <person name="Malmstrom R."/>
            <person name="Stieglmeier M."/>
            <person name="Klingl A."/>
            <person name="Woyke T."/>
            <person name="Ryan C.M."/>
            <person name="Banfield J.F."/>
        </authorList>
    </citation>
    <scope>NUCLEOTIDE SEQUENCE [LARGE SCALE GENOMIC DNA]</scope>
</reference>
<evidence type="ECO:0000313" key="2">
    <source>
        <dbReference type="EMBL" id="PIZ44972.1"/>
    </source>
</evidence>
<dbReference type="InterPro" id="IPR000160">
    <property type="entry name" value="GGDEF_dom"/>
</dbReference>
<gene>
    <name evidence="2" type="ORF">COY31_01330</name>
</gene>
<dbReference type="Proteomes" id="UP000230553">
    <property type="component" value="Unassembled WGS sequence"/>
</dbReference>
<dbReference type="AlphaFoldDB" id="A0A2M7TGW3"/>
<evidence type="ECO:0000259" key="1">
    <source>
        <dbReference type="PROSITE" id="PS50887"/>
    </source>
</evidence>
<accession>A0A2M7TGW3</accession>
<dbReference type="NCBIfam" id="TIGR00254">
    <property type="entry name" value="GGDEF"/>
    <property type="match status" value="1"/>
</dbReference>
<name>A0A2M7TGW3_9BACT</name>
<dbReference type="SUPFAM" id="SSF55073">
    <property type="entry name" value="Nucleotide cyclase"/>
    <property type="match status" value="1"/>
</dbReference>
<dbReference type="InterPro" id="IPR029787">
    <property type="entry name" value="Nucleotide_cyclase"/>
</dbReference>
<dbReference type="PANTHER" id="PTHR45138">
    <property type="entry name" value="REGULATORY COMPONENTS OF SENSORY TRANSDUCTION SYSTEM"/>
    <property type="match status" value="1"/>
</dbReference>
<feature type="domain" description="GGDEF" evidence="1">
    <location>
        <begin position="66"/>
        <end position="205"/>
    </location>
</feature>
<dbReference type="Gene3D" id="3.30.70.270">
    <property type="match status" value="1"/>
</dbReference>
<protein>
    <recommendedName>
        <fullName evidence="1">GGDEF domain-containing protein</fullName>
    </recommendedName>
</protein>
<organism evidence="2 3">
    <name type="scientific">Candidatus Wolfebacteria bacterium CG_4_10_14_0_2_um_filter_39_18</name>
    <dbReference type="NCBI Taxonomy" id="1975061"/>
    <lineage>
        <taxon>Bacteria</taxon>
        <taxon>Candidatus Wolfeibacteriota</taxon>
    </lineage>
</organism>
<comment type="caution">
    <text evidence="2">The sequence shown here is derived from an EMBL/GenBank/DDBJ whole genome shotgun (WGS) entry which is preliminary data.</text>
</comment>
<dbReference type="PANTHER" id="PTHR45138:SF9">
    <property type="entry name" value="DIGUANYLATE CYCLASE DGCM-RELATED"/>
    <property type="match status" value="1"/>
</dbReference>